<dbReference type="AlphaFoldDB" id="A0A1G9HKZ4"/>
<gene>
    <name evidence="8" type="ORF">SAMN05421823_104469</name>
</gene>
<dbReference type="SUPFAM" id="SSF75005">
    <property type="entry name" value="Arabinanase/levansucrase/invertase"/>
    <property type="match status" value="1"/>
</dbReference>
<sequence>MTHVLDSMIHTLFLTGSLATLLLSACTHEEPARLPSLRMQLASESLPAEGGTLRVTVTSSYTQWHLRAQAASEGQPFMEAIVPAAGGSAEREQVTIEVDIQYSANPDTVPNQQTLFLQALDGGQNRLRDTSVVLTQAAGTERVRPPQVNLAPSWKVEARNFLNGPAGAFDEVSVKDPSIVYYEGKYHLFFTGRDSTRWRTGYAAAPTLTALKDAEHHFLGSLQAGGYFCAPQVFWFKEKSRWYLIFQSGVGASFSTNPDLTDPDGWTPVQPMGFNDGIDFWCIADGNRVYCFYSAQDGSFTIKRRSTSVADFPHGWSEPEVVATQTFEAVHVYKNKADGHFYMIVEDIARHQELWEASDLGGTWTKLAENWAHKEDLVDLADHWTDQVSHVEVIRAGVDERLEVEDLNRCQLLIQGVVNGNYGSYGNIPYDLGVIRNY</sequence>
<dbReference type="EMBL" id="FNFO01000004">
    <property type="protein sequence ID" value="SDL13599.1"/>
    <property type="molecule type" value="Genomic_DNA"/>
</dbReference>
<dbReference type="EC" id="3.2.1.55" evidence="3"/>
<evidence type="ECO:0000256" key="5">
    <source>
        <dbReference type="ARBA" id="ARBA00022729"/>
    </source>
</evidence>
<dbReference type="InterPro" id="IPR023296">
    <property type="entry name" value="Glyco_hydro_beta-prop_sf"/>
</dbReference>
<dbReference type="STRING" id="1075417.SAMN05421823_104469"/>
<dbReference type="InterPro" id="IPR005193">
    <property type="entry name" value="GH62_arabinosidase"/>
</dbReference>
<organism evidence="8 9">
    <name type="scientific">Catalinimonas alkaloidigena</name>
    <dbReference type="NCBI Taxonomy" id="1075417"/>
    <lineage>
        <taxon>Bacteria</taxon>
        <taxon>Pseudomonadati</taxon>
        <taxon>Bacteroidota</taxon>
        <taxon>Cytophagia</taxon>
        <taxon>Cytophagales</taxon>
        <taxon>Catalimonadaceae</taxon>
        <taxon>Catalinimonas</taxon>
    </lineage>
</organism>
<dbReference type="PANTHER" id="PTHR40631:SF2">
    <property type="entry name" value="ALPHA-L-ARABINOFURANOSIDASE"/>
    <property type="match status" value="1"/>
</dbReference>
<comment type="subcellular location">
    <subcellularLocation>
        <location evidence="2">Secreted</location>
    </subcellularLocation>
</comment>
<evidence type="ECO:0000256" key="7">
    <source>
        <dbReference type="ARBA" id="ARBA00023295"/>
    </source>
</evidence>
<dbReference type="GO" id="GO:0005576">
    <property type="term" value="C:extracellular region"/>
    <property type="evidence" value="ECO:0007669"/>
    <property type="project" value="UniProtKB-SubCell"/>
</dbReference>
<keyword evidence="9" id="KW-1185">Reference proteome</keyword>
<name>A0A1G9HKZ4_9BACT</name>
<dbReference type="GO" id="GO:0046556">
    <property type="term" value="F:alpha-L-arabinofuranosidase activity"/>
    <property type="evidence" value="ECO:0007669"/>
    <property type="project" value="UniProtKB-EC"/>
</dbReference>
<dbReference type="Proteomes" id="UP000198510">
    <property type="component" value="Unassembled WGS sequence"/>
</dbReference>
<evidence type="ECO:0000256" key="1">
    <source>
        <dbReference type="ARBA" id="ARBA00001462"/>
    </source>
</evidence>
<dbReference type="GO" id="GO:0046373">
    <property type="term" value="P:L-arabinose metabolic process"/>
    <property type="evidence" value="ECO:0007669"/>
    <property type="project" value="InterPro"/>
</dbReference>
<evidence type="ECO:0000313" key="8">
    <source>
        <dbReference type="EMBL" id="SDL13599.1"/>
    </source>
</evidence>
<evidence type="ECO:0000256" key="6">
    <source>
        <dbReference type="ARBA" id="ARBA00022801"/>
    </source>
</evidence>
<accession>A0A1G9HKZ4</accession>
<comment type="catalytic activity">
    <reaction evidence="1">
        <text>Hydrolysis of terminal non-reducing alpha-L-arabinofuranoside residues in alpha-L-arabinosides.</text>
        <dbReference type="EC" id="3.2.1.55"/>
    </reaction>
</comment>
<keyword evidence="4" id="KW-0964">Secreted</keyword>
<proteinExistence type="predicted"/>
<dbReference type="PANTHER" id="PTHR40631">
    <property type="entry name" value="ALPHA-L-ARABINOFURANOSIDASE AXHA-2-RELATED"/>
    <property type="match status" value="1"/>
</dbReference>
<protein>
    <recommendedName>
        <fullName evidence="3">non-reducing end alpha-L-arabinofuranosidase</fullName>
        <ecNumber evidence="3">3.2.1.55</ecNumber>
    </recommendedName>
</protein>
<reference evidence="8 9" key="1">
    <citation type="submission" date="2016-10" db="EMBL/GenBank/DDBJ databases">
        <authorList>
            <person name="de Groot N.N."/>
        </authorList>
    </citation>
    <scope>NUCLEOTIDE SEQUENCE [LARGE SCALE GENOMIC DNA]</scope>
    <source>
        <strain evidence="8 9">DSM 25186</strain>
    </source>
</reference>
<keyword evidence="5" id="KW-0732">Signal</keyword>
<evidence type="ECO:0000313" key="9">
    <source>
        <dbReference type="Proteomes" id="UP000198510"/>
    </source>
</evidence>
<keyword evidence="7" id="KW-0326">Glycosidase</keyword>
<dbReference type="Gene3D" id="2.115.10.20">
    <property type="entry name" value="Glycosyl hydrolase domain, family 43"/>
    <property type="match status" value="1"/>
</dbReference>
<dbReference type="OrthoDB" id="9801455at2"/>
<evidence type="ECO:0000256" key="2">
    <source>
        <dbReference type="ARBA" id="ARBA00004613"/>
    </source>
</evidence>
<evidence type="ECO:0000256" key="4">
    <source>
        <dbReference type="ARBA" id="ARBA00022525"/>
    </source>
</evidence>
<keyword evidence="6 8" id="KW-0378">Hydrolase</keyword>
<evidence type="ECO:0000256" key="3">
    <source>
        <dbReference type="ARBA" id="ARBA00012670"/>
    </source>
</evidence>
<dbReference type="Pfam" id="PF03664">
    <property type="entry name" value="Glyco_hydro_62"/>
    <property type="match status" value="1"/>
</dbReference>